<dbReference type="SUPFAM" id="SSF49899">
    <property type="entry name" value="Concanavalin A-like lectins/glucanases"/>
    <property type="match status" value="1"/>
</dbReference>
<dbReference type="GeneID" id="92713162"/>
<dbReference type="Proteomes" id="UP000184192">
    <property type="component" value="Unassembled WGS sequence"/>
</dbReference>
<sequence>MKNYILVMTLFLAAHLYGQEIPLPKSCLPLNGTNSEDIMSDKAVDIYGKVYSLADRFGAKGKAIAFDQANSYITVPMPATDGQVRREATLTYWMHVTKDSITQAFWATGGDGELLLGMKKKGMRAVLDIYHKDSRQNTLPDQQWMWSDSNFTEGDGWYFVAIAYSDEGTHFYLGTPAGKMTECYSAFTPDWSLVAEICVGTVGNIPAAGMDDFKVYDVALSKEQVSALYHSESQLCVGNESLLNVETGIPLYSSAWYFHCVGLKETFRYVMQNQADLSFLGADAGYALAMTPKVESNYQQWAFYPVSDTAKGRIFTISNAATGMNLTDTRENVLQQVSDNTDAQKWCMGQVGANNQTRGNIKESNKMIPLYEEIYFDKSAQVIRVHINFPEAENVKIRLTDLKGALLREMSLGNVILLDKNIQIQTTGIYLVTVESDSYKINRKIIANF</sequence>
<protein>
    <submittedName>
        <fullName evidence="1">Por secretion system C-terminal sorting domain-containing protein</fullName>
    </submittedName>
</protein>
<dbReference type="Gene3D" id="2.60.120.200">
    <property type="match status" value="1"/>
</dbReference>
<evidence type="ECO:0000313" key="1">
    <source>
        <dbReference type="EMBL" id="SHJ25068.1"/>
    </source>
</evidence>
<dbReference type="RefSeq" id="WP_025831291.1">
    <property type="nucleotide sequence ID" value="NZ_FQZN01000019.1"/>
</dbReference>
<gene>
    <name evidence="1" type="ORF">SAMN05444350_11965</name>
</gene>
<dbReference type="GO" id="GO:0004553">
    <property type="term" value="F:hydrolase activity, hydrolyzing O-glycosyl compounds"/>
    <property type="evidence" value="ECO:0007669"/>
    <property type="project" value="UniProtKB-ARBA"/>
</dbReference>
<dbReference type="InterPro" id="IPR035992">
    <property type="entry name" value="Ricin_B-like_lectins"/>
</dbReference>
<keyword evidence="2" id="KW-1185">Reference proteome</keyword>
<reference evidence="2" key="1">
    <citation type="submission" date="2016-11" db="EMBL/GenBank/DDBJ databases">
        <authorList>
            <person name="Varghese N."/>
            <person name="Submissions S."/>
        </authorList>
    </citation>
    <scope>NUCLEOTIDE SEQUENCE [LARGE SCALE GENOMIC DNA]</scope>
    <source>
        <strain evidence="2">DSM 26884</strain>
    </source>
</reference>
<dbReference type="GO" id="GO:0005975">
    <property type="term" value="P:carbohydrate metabolic process"/>
    <property type="evidence" value="ECO:0007669"/>
    <property type="project" value="UniProtKB-ARBA"/>
</dbReference>
<dbReference type="SUPFAM" id="SSF50370">
    <property type="entry name" value="Ricin B-like lectins"/>
    <property type="match status" value="1"/>
</dbReference>
<dbReference type="InterPro" id="IPR013320">
    <property type="entry name" value="ConA-like_dom_sf"/>
</dbReference>
<organism evidence="1 2">
    <name type="scientific">Bacteroides stercorirosoris</name>
    <dbReference type="NCBI Taxonomy" id="871324"/>
    <lineage>
        <taxon>Bacteria</taxon>
        <taxon>Pseudomonadati</taxon>
        <taxon>Bacteroidota</taxon>
        <taxon>Bacteroidia</taxon>
        <taxon>Bacteroidales</taxon>
        <taxon>Bacteroidaceae</taxon>
        <taxon>Bacteroides</taxon>
    </lineage>
</organism>
<evidence type="ECO:0000313" key="2">
    <source>
        <dbReference type="Proteomes" id="UP000184192"/>
    </source>
</evidence>
<dbReference type="eggNOG" id="ENOG50314NA">
    <property type="taxonomic scope" value="Bacteria"/>
</dbReference>
<name>A0A1M6HSB7_9BACE</name>
<dbReference type="Pfam" id="PF13385">
    <property type="entry name" value="Laminin_G_3"/>
    <property type="match status" value="1"/>
</dbReference>
<dbReference type="AlphaFoldDB" id="A0A1M6HSB7"/>
<dbReference type="Gene3D" id="2.80.10.50">
    <property type="match status" value="1"/>
</dbReference>
<proteinExistence type="predicted"/>
<dbReference type="EMBL" id="FQZN01000019">
    <property type="protein sequence ID" value="SHJ25068.1"/>
    <property type="molecule type" value="Genomic_DNA"/>
</dbReference>
<accession>A0A1M6HSB7</accession>